<evidence type="ECO:0000256" key="5">
    <source>
        <dbReference type="ARBA" id="ARBA00022801"/>
    </source>
</evidence>
<keyword evidence="8" id="KW-0904">Protein phosphatase</keyword>
<keyword evidence="6" id="KW-0862">Zinc</keyword>
<comment type="catalytic activity">
    <reaction evidence="11 12">
        <text>O-phospho-L-threonyl-[protein] + H2O = L-threonyl-[protein] + phosphate</text>
        <dbReference type="Rhea" id="RHEA:47004"/>
        <dbReference type="Rhea" id="RHEA-COMP:11060"/>
        <dbReference type="Rhea" id="RHEA-COMP:11605"/>
        <dbReference type="ChEBI" id="CHEBI:15377"/>
        <dbReference type="ChEBI" id="CHEBI:30013"/>
        <dbReference type="ChEBI" id="CHEBI:43474"/>
        <dbReference type="ChEBI" id="CHEBI:61977"/>
        <dbReference type="EC" id="3.1.3.16"/>
    </reaction>
</comment>
<comment type="cofactor">
    <cofactor evidence="2">
        <name>Fe(3+)</name>
        <dbReference type="ChEBI" id="CHEBI:29034"/>
    </cofactor>
</comment>
<dbReference type="EC" id="3.1.3.16" evidence="12"/>
<dbReference type="Proteomes" id="UP000054937">
    <property type="component" value="Unassembled WGS sequence"/>
</dbReference>
<keyword evidence="9" id="KW-0408">Iron</keyword>
<evidence type="ECO:0000256" key="1">
    <source>
        <dbReference type="ARBA" id="ARBA00001947"/>
    </source>
</evidence>
<dbReference type="GO" id="GO:0046872">
    <property type="term" value="F:metal ion binding"/>
    <property type="evidence" value="ECO:0007669"/>
    <property type="project" value="UniProtKB-KW"/>
</dbReference>
<dbReference type="GO" id="GO:0033192">
    <property type="term" value="F:calmodulin-dependent protein phosphatase activity"/>
    <property type="evidence" value="ECO:0007669"/>
    <property type="project" value="InterPro"/>
</dbReference>
<dbReference type="InterPro" id="IPR041751">
    <property type="entry name" value="MPP_PP2B"/>
</dbReference>
<dbReference type="PROSITE" id="PS00125">
    <property type="entry name" value="SER_THR_PHOSPHATASE"/>
    <property type="match status" value="1"/>
</dbReference>
<dbReference type="Pfam" id="PF00149">
    <property type="entry name" value="Metallophos"/>
    <property type="match status" value="1"/>
</dbReference>
<dbReference type="FunCoup" id="A0A0V0QDW0">
    <property type="interactions" value="16"/>
</dbReference>
<dbReference type="Gene3D" id="3.60.21.10">
    <property type="match status" value="1"/>
</dbReference>
<dbReference type="OrthoDB" id="282592at2759"/>
<evidence type="ECO:0000256" key="2">
    <source>
        <dbReference type="ARBA" id="ARBA00001965"/>
    </source>
</evidence>
<protein>
    <recommendedName>
        <fullName evidence="12">Serine/threonine-protein phosphatase</fullName>
        <ecNumber evidence="12">3.1.3.16</ecNumber>
    </recommendedName>
</protein>
<keyword evidence="7" id="KW-0112">Calmodulin-binding</keyword>
<dbReference type="EMBL" id="LDAU01000193">
    <property type="protein sequence ID" value="KRX00376.1"/>
    <property type="molecule type" value="Genomic_DNA"/>
</dbReference>
<keyword evidence="5 12" id="KW-0378">Hydrolase</keyword>
<sequence length="494" mass="57444">MEPLSDPYNNRPVKSVKPPPHKPLAKHLMFPKGIRGKPNWKLIRDHLKQEGRVEKEDFLTLIAQTNKIFQQESNLLHIQDPLTVVGDIHGQFYDLLKILEVGGNPEQQKYLFLGDFVDRGSFSIEVLILLYSIKLCYPETVYFLRGNHECRQMTSFFNFRDECKYKYDQEIYDTVMESFDLMPIACIVNGKFLALHGGISPEMRSLQDIENIDRKKEPPKQGLMCDILWADPVDNEDGICENLYRQNEVRGCSYFYGIDAVQKFLKNTSLISIIRAHEAQLEGYKMHKWNGQSDFPSVITIFSAPNYCDVYNNKGAVIKFENNTLNIQQFNYTAHPYILPNFMDIFTWSIPFVAEKITEMLYHILKPSAEDSDDENDLSKDDLSTLKKWEQTQQNQSKLPDKDKQDVLRSKIKFIGRMMKFQKVLREESESIMQLKGQCPDKKIPVGLLTQGRESISNQIDNFKMARKIDLKNEKRPEFGPQMKDKAQPMKPIK</sequence>
<keyword evidence="16" id="KW-1185">Reference proteome</keyword>
<feature type="region of interest" description="Disordered" evidence="13">
    <location>
        <begin position="472"/>
        <end position="494"/>
    </location>
</feature>
<dbReference type="InParanoid" id="A0A0V0QDW0"/>
<dbReference type="PRINTS" id="PR00114">
    <property type="entry name" value="STPHPHTASE"/>
</dbReference>
<comment type="caution">
    <text evidence="15">The sequence shown here is derived from an EMBL/GenBank/DDBJ whole genome shotgun (WGS) entry which is preliminary data.</text>
</comment>
<evidence type="ECO:0000259" key="14">
    <source>
        <dbReference type="PROSITE" id="PS00125"/>
    </source>
</evidence>
<dbReference type="GO" id="GO:0097720">
    <property type="term" value="P:calcineurin-mediated signaling"/>
    <property type="evidence" value="ECO:0007669"/>
    <property type="project" value="InterPro"/>
</dbReference>
<dbReference type="PANTHER" id="PTHR45673">
    <property type="entry name" value="SERINE/THREONINE-PROTEIN PHOSPHATASE 2B CATALYTIC SUBUNIT 1-RELATED"/>
    <property type="match status" value="1"/>
</dbReference>
<dbReference type="InterPro" id="IPR029052">
    <property type="entry name" value="Metallo-depent_PP-like"/>
</dbReference>
<evidence type="ECO:0000256" key="11">
    <source>
        <dbReference type="ARBA" id="ARBA00048336"/>
    </source>
</evidence>
<dbReference type="CDD" id="cd07416">
    <property type="entry name" value="MPP_PP2B"/>
    <property type="match status" value="1"/>
</dbReference>
<dbReference type="InterPro" id="IPR004843">
    <property type="entry name" value="Calcineurin-like_PHP"/>
</dbReference>
<comment type="similarity">
    <text evidence="3">Belongs to the PPP phosphatase family. PP-2B subfamily.</text>
</comment>
<evidence type="ECO:0000256" key="6">
    <source>
        <dbReference type="ARBA" id="ARBA00022833"/>
    </source>
</evidence>
<feature type="compositionally biased region" description="Basic and acidic residues" evidence="13">
    <location>
        <begin position="472"/>
        <end position="488"/>
    </location>
</feature>
<dbReference type="FunFam" id="3.60.21.10:FF:000031">
    <property type="entry name" value="Serine/threonine-protein phosphatase"/>
    <property type="match status" value="1"/>
</dbReference>
<evidence type="ECO:0000256" key="4">
    <source>
        <dbReference type="ARBA" id="ARBA00022723"/>
    </source>
</evidence>
<gene>
    <name evidence="15" type="ORF">PPERSA_08882</name>
</gene>
<reference evidence="15 16" key="1">
    <citation type="journal article" date="2015" name="Sci. Rep.">
        <title>Genome of the facultative scuticociliatosis pathogen Pseudocohnilembus persalinus provides insight into its virulence through horizontal gene transfer.</title>
        <authorList>
            <person name="Xiong J."/>
            <person name="Wang G."/>
            <person name="Cheng J."/>
            <person name="Tian M."/>
            <person name="Pan X."/>
            <person name="Warren A."/>
            <person name="Jiang C."/>
            <person name="Yuan D."/>
            <person name="Miao W."/>
        </authorList>
    </citation>
    <scope>NUCLEOTIDE SEQUENCE [LARGE SCALE GENOMIC DNA]</scope>
    <source>
        <strain evidence="15">36N120E</strain>
    </source>
</reference>
<evidence type="ECO:0000256" key="9">
    <source>
        <dbReference type="ARBA" id="ARBA00023004"/>
    </source>
</evidence>
<keyword evidence="4" id="KW-0479">Metal-binding</keyword>
<evidence type="ECO:0000256" key="3">
    <source>
        <dbReference type="ARBA" id="ARBA00009905"/>
    </source>
</evidence>
<feature type="region of interest" description="Disordered" evidence="13">
    <location>
        <begin position="1"/>
        <end position="24"/>
    </location>
</feature>
<name>A0A0V0QDW0_PSEPJ</name>
<evidence type="ECO:0000256" key="10">
    <source>
        <dbReference type="ARBA" id="ARBA00047761"/>
    </source>
</evidence>
<dbReference type="AlphaFoldDB" id="A0A0V0QDW0"/>
<evidence type="ECO:0000256" key="7">
    <source>
        <dbReference type="ARBA" id="ARBA00022860"/>
    </source>
</evidence>
<dbReference type="SMART" id="SM00156">
    <property type="entry name" value="PP2Ac"/>
    <property type="match status" value="1"/>
</dbReference>
<dbReference type="InterPro" id="IPR043360">
    <property type="entry name" value="PP2B"/>
</dbReference>
<feature type="domain" description="Serine/threonine specific protein phosphatases" evidence="14">
    <location>
        <begin position="144"/>
        <end position="149"/>
    </location>
</feature>
<dbReference type="InterPro" id="IPR006186">
    <property type="entry name" value="Ser/Thr-sp_prot-phosphatase"/>
</dbReference>
<dbReference type="GO" id="GO:0005516">
    <property type="term" value="F:calmodulin binding"/>
    <property type="evidence" value="ECO:0007669"/>
    <property type="project" value="UniProtKB-KW"/>
</dbReference>
<organism evidence="15 16">
    <name type="scientific">Pseudocohnilembus persalinus</name>
    <name type="common">Ciliate</name>
    <dbReference type="NCBI Taxonomy" id="266149"/>
    <lineage>
        <taxon>Eukaryota</taxon>
        <taxon>Sar</taxon>
        <taxon>Alveolata</taxon>
        <taxon>Ciliophora</taxon>
        <taxon>Intramacronucleata</taxon>
        <taxon>Oligohymenophorea</taxon>
        <taxon>Scuticociliatia</taxon>
        <taxon>Philasterida</taxon>
        <taxon>Pseudocohnilembidae</taxon>
        <taxon>Pseudocohnilembus</taxon>
    </lineage>
</organism>
<proteinExistence type="inferred from homology"/>
<evidence type="ECO:0000256" key="8">
    <source>
        <dbReference type="ARBA" id="ARBA00022912"/>
    </source>
</evidence>
<evidence type="ECO:0000313" key="15">
    <source>
        <dbReference type="EMBL" id="KRX00376.1"/>
    </source>
</evidence>
<evidence type="ECO:0000256" key="13">
    <source>
        <dbReference type="SAM" id="MobiDB-lite"/>
    </source>
</evidence>
<evidence type="ECO:0000313" key="16">
    <source>
        <dbReference type="Proteomes" id="UP000054937"/>
    </source>
</evidence>
<dbReference type="OMA" id="KLCYPKT"/>
<dbReference type="SUPFAM" id="SSF56300">
    <property type="entry name" value="Metallo-dependent phosphatases"/>
    <property type="match status" value="1"/>
</dbReference>
<comment type="catalytic activity">
    <reaction evidence="10">
        <text>O-phospho-L-seryl-[protein] + H2O = L-seryl-[protein] + phosphate</text>
        <dbReference type="Rhea" id="RHEA:20629"/>
        <dbReference type="Rhea" id="RHEA-COMP:9863"/>
        <dbReference type="Rhea" id="RHEA-COMP:11604"/>
        <dbReference type="ChEBI" id="CHEBI:15377"/>
        <dbReference type="ChEBI" id="CHEBI:29999"/>
        <dbReference type="ChEBI" id="CHEBI:43474"/>
        <dbReference type="ChEBI" id="CHEBI:83421"/>
        <dbReference type="EC" id="3.1.3.16"/>
    </reaction>
</comment>
<evidence type="ECO:0000256" key="12">
    <source>
        <dbReference type="RuleBase" id="RU004273"/>
    </source>
</evidence>
<accession>A0A0V0QDW0</accession>
<comment type="cofactor">
    <cofactor evidence="1">
        <name>Zn(2+)</name>
        <dbReference type="ChEBI" id="CHEBI:29105"/>
    </cofactor>
</comment>